<dbReference type="AlphaFoldDB" id="A0A316DFK1"/>
<protein>
    <submittedName>
        <fullName evidence="4">M6 family metalloprotease-like protein</fullName>
    </submittedName>
</protein>
<feature type="signal peptide" evidence="2">
    <location>
        <begin position="1"/>
        <end position="28"/>
    </location>
</feature>
<dbReference type="GO" id="GO:0008237">
    <property type="term" value="F:metallopeptidase activity"/>
    <property type="evidence" value="ECO:0007669"/>
    <property type="project" value="UniProtKB-KW"/>
</dbReference>
<accession>A0A316DFK1</accession>
<evidence type="ECO:0000313" key="4">
    <source>
        <dbReference type="EMBL" id="PWK16378.1"/>
    </source>
</evidence>
<dbReference type="PANTHER" id="PTHR41775:SF1">
    <property type="entry name" value="PEPTIDASE M6-LIKE DOMAIN-CONTAINING PROTEIN"/>
    <property type="match status" value="1"/>
</dbReference>
<comment type="caution">
    <text evidence="4">The sequence shown here is derived from an EMBL/GenBank/DDBJ whole genome shotgun (WGS) entry which is preliminary data.</text>
</comment>
<organism evidence="4 5">
    <name type="scientific">Tumebacillus permanentifrigoris</name>
    <dbReference type="NCBI Taxonomy" id="378543"/>
    <lineage>
        <taxon>Bacteria</taxon>
        <taxon>Bacillati</taxon>
        <taxon>Bacillota</taxon>
        <taxon>Bacilli</taxon>
        <taxon>Bacillales</taxon>
        <taxon>Alicyclobacillaceae</taxon>
        <taxon>Tumebacillus</taxon>
    </lineage>
</organism>
<dbReference type="Pfam" id="PF05547">
    <property type="entry name" value="Peptidase_M6"/>
    <property type="match status" value="1"/>
</dbReference>
<feature type="chain" id="PRO_5016415590" evidence="2">
    <location>
        <begin position="29"/>
        <end position="578"/>
    </location>
</feature>
<keyword evidence="5" id="KW-1185">Reference proteome</keyword>
<keyword evidence="4" id="KW-0482">Metalloprotease</keyword>
<dbReference type="EMBL" id="QGGL01000001">
    <property type="protein sequence ID" value="PWK16378.1"/>
    <property type="molecule type" value="Genomic_DNA"/>
</dbReference>
<keyword evidence="2" id="KW-0732">Signal</keyword>
<dbReference type="PANTHER" id="PTHR41775">
    <property type="entry name" value="SECRETED PROTEIN-RELATED"/>
    <property type="match status" value="1"/>
</dbReference>
<keyword evidence="4" id="KW-0645">Protease</keyword>
<evidence type="ECO:0000313" key="5">
    <source>
        <dbReference type="Proteomes" id="UP000245634"/>
    </source>
</evidence>
<dbReference type="Proteomes" id="UP000245634">
    <property type="component" value="Unassembled WGS sequence"/>
</dbReference>
<proteinExistence type="predicted"/>
<dbReference type="SUPFAM" id="SSF55486">
    <property type="entry name" value="Metalloproteases ('zincins'), catalytic domain"/>
    <property type="match status" value="1"/>
</dbReference>
<evidence type="ECO:0000256" key="2">
    <source>
        <dbReference type="SAM" id="SignalP"/>
    </source>
</evidence>
<keyword evidence="4" id="KW-0378">Hydrolase</keyword>
<sequence length="578" mass="63164">MKKKQLVAFAVISTLTATTMLGAPVVSAKSVPSSVPASTTAMDTPDSTEFSAATVDPEVMQALKTKGVSIKEPKVKKNPKNPNNRVAHKGPEDRLSLNPIQNNLALLVKFPEENGKSAVPGSPSERIPAKYINDLLYGTSYNPFELPQFAKYATAPNGVAAPTDRTLHNYYKDISYGKINVTTQDSPEKVGWVVAPHPYSYYFGDTGSLPTSTSDYNANGFGDYPHNVQGLVEDVVKAADGTIDFSKYADANGEVPGIFVIHEGTGGEWSTDPQQIWSHKWELNEPLVVDGVKVSKYSMEPEYGGNLTGFDGESYDPALISGPFAPAVGVYAHEFGHILGLPDLYDYGYDSEGVGAWSVMAGGSWARYPNYVQYNGNTPVQLDAWNRYFAGIADAKELNPYNYPNISIPAAADSNTIYKYTVTSTHGTEYFLLENRQLKGYDIGLARYGGVKAGQFNDKMHGLVVYHVDDNVLQRNFWRPDEGQDANADRRAYNPVDLYSDTNEWHYGVGVVQADGKFDLEYGMNSGDAGDVFPGTSGRTDLIFNKASYSGSYYIPVTAFRVTNITETNGVINARIKP</sequence>
<evidence type="ECO:0000256" key="1">
    <source>
        <dbReference type="SAM" id="MobiDB-lite"/>
    </source>
</evidence>
<dbReference type="RefSeq" id="WP_109685424.1">
    <property type="nucleotide sequence ID" value="NZ_QGGL01000001.1"/>
</dbReference>
<name>A0A316DFK1_9BACL</name>
<dbReference type="InterPro" id="IPR008757">
    <property type="entry name" value="Peptidase_M6-like_domain"/>
</dbReference>
<feature type="region of interest" description="Disordered" evidence="1">
    <location>
        <begin position="73"/>
        <end position="95"/>
    </location>
</feature>
<feature type="domain" description="Peptidase M6-like" evidence="3">
    <location>
        <begin position="165"/>
        <end position="389"/>
    </location>
</feature>
<dbReference type="OrthoDB" id="275270at2"/>
<gene>
    <name evidence="4" type="ORF">C7459_101242</name>
</gene>
<dbReference type="NCBIfam" id="TIGR03296">
    <property type="entry name" value="M6dom_TIGR03296"/>
    <property type="match status" value="1"/>
</dbReference>
<reference evidence="4 5" key="1">
    <citation type="submission" date="2018-05" db="EMBL/GenBank/DDBJ databases">
        <title>Genomic Encyclopedia of Type Strains, Phase IV (KMG-IV): sequencing the most valuable type-strain genomes for metagenomic binning, comparative biology and taxonomic classification.</title>
        <authorList>
            <person name="Goeker M."/>
        </authorList>
    </citation>
    <scope>NUCLEOTIDE SEQUENCE [LARGE SCALE GENOMIC DNA]</scope>
    <source>
        <strain evidence="4 5">DSM 18773</strain>
    </source>
</reference>
<dbReference type="GO" id="GO:0006508">
    <property type="term" value="P:proteolysis"/>
    <property type="evidence" value="ECO:0007669"/>
    <property type="project" value="UniProtKB-KW"/>
</dbReference>
<evidence type="ECO:0000259" key="3">
    <source>
        <dbReference type="Pfam" id="PF05547"/>
    </source>
</evidence>